<dbReference type="Proteomes" id="UP000494329">
    <property type="component" value="Unassembled WGS sequence"/>
</dbReference>
<gene>
    <name evidence="1" type="ORF">LMG29739_03133</name>
</gene>
<sequence length="88" mass="9672">MKTNTKTLLELRELIEEVRTAALDRFADTAALGEAINSLAENKGAFVCRLARISVYLANDGASEIEAQLAEIVRRIDIAVERPEAGRE</sequence>
<protein>
    <submittedName>
        <fullName evidence="1">Uncharacterized protein</fullName>
    </submittedName>
</protein>
<organism evidence="1 2">
    <name type="scientific">Paraburkholderia solisilvae</name>
    <dbReference type="NCBI Taxonomy" id="624376"/>
    <lineage>
        <taxon>Bacteria</taxon>
        <taxon>Pseudomonadati</taxon>
        <taxon>Pseudomonadota</taxon>
        <taxon>Betaproteobacteria</taxon>
        <taxon>Burkholderiales</taxon>
        <taxon>Burkholderiaceae</taxon>
        <taxon>Paraburkholderia</taxon>
    </lineage>
</organism>
<name>A0A6J5DYX8_9BURK</name>
<proteinExistence type="predicted"/>
<evidence type="ECO:0000313" key="1">
    <source>
        <dbReference type="EMBL" id="CAB3759359.1"/>
    </source>
</evidence>
<accession>A0A6J5DYX8</accession>
<evidence type="ECO:0000313" key="2">
    <source>
        <dbReference type="Proteomes" id="UP000494329"/>
    </source>
</evidence>
<keyword evidence="2" id="KW-1185">Reference proteome</keyword>
<dbReference type="EMBL" id="CADIKF010000023">
    <property type="protein sequence ID" value="CAB3759359.1"/>
    <property type="molecule type" value="Genomic_DNA"/>
</dbReference>
<reference evidence="1 2" key="1">
    <citation type="submission" date="2020-04" db="EMBL/GenBank/DDBJ databases">
        <authorList>
            <person name="De Canck E."/>
        </authorList>
    </citation>
    <scope>NUCLEOTIDE SEQUENCE [LARGE SCALE GENOMIC DNA]</scope>
    <source>
        <strain evidence="1 2">LMG 29739</strain>
    </source>
</reference>
<dbReference type="AlphaFoldDB" id="A0A6J5DYX8"/>